<keyword evidence="3" id="KW-1185">Reference proteome</keyword>
<name>A0AAE1B550_9GAST</name>
<organism evidence="2 3">
    <name type="scientific">Elysia crispata</name>
    <name type="common">lettuce slug</name>
    <dbReference type="NCBI Taxonomy" id="231223"/>
    <lineage>
        <taxon>Eukaryota</taxon>
        <taxon>Metazoa</taxon>
        <taxon>Spiralia</taxon>
        <taxon>Lophotrochozoa</taxon>
        <taxon>Mollusca</taxon>
        <taxon>Gastropoda</taxon>
        <taxon>Heterobranchia</taxon>
        <taxon>Euthyneura</taxon>
        <taxon>Panpulmonata</taxon>
        <taxon>Sacoglossa</taxon>
        <taxon>Placobranchoidea</taxon>
        <taxon>Plakobranchidae</taxon>
        <taxon>Elysia</taxon>
    </lineage>
</organism>
<evidence type="ECO:0000256" key="1">
    <source>
        <dbReference type="SAM" id="SignalP"/>
    </source>
</evidence>
<proteinExistence type="predicted"/>
<comment type="caution">
    <text evidence="2">The sequence shown here is derived from an EMBL/GenBank/DDBJ whole genome shotgun (WGS) entry which is preliminary data.</text>
</comment>
<feature type="chain" id="PRO_5042235158" description="Secreted protein" evidence="1">
    <location>
        <begin position="28"/>
        <end position="109"/>
    </location>
</feature>
<dbReference type="EMBL" id="JAWDGP010000534">
    <property type="protein sequence ID" value="KAK3799838.1"/>
    <property type="molecule type" value="Genomic_DNA"/>
</dbReference>
<feature type="signal peptide" evidence="1">
    <location>
        <begin position="1"/>
        <end position="27"/>
    </location>
</feature>
<keyword evidence="1" id="KW-0732">Signal</keyword>
<evidence type="ECO:0000313" key="3">
    <source>
        <dbReference type="Proteomes" id="UP001283361"/>
    </source>
</evidence>
<accession>A0AAE1B550</accession>
<dbReference type="AlphaFoldDB" id="A0AAE1B550"/>
<evidence type="ECO:0008006" key="4">
    <source>
        <dbReference type="Google" id="ProtNLM"/>
    </source>
</evidence>
<gene>
    <name evidence="2" type="ORF">RRG08_048561</name>
</gene>
<evidence type="ECO:0000313" key="2">
    <source>
        <dbReference type="EMBL" id="KAK3799838.1"/>
    </source>
</evidence>
<reference evidence="2" key="1">
    <citation type="journal article" date="2023" name="G3 (Bethesda)">
        <title>A reference genome for the long-term kleptoplast-retaining sea slug Elysia crispata morphotype clarki.</title>
        <authorList>
            <person name="Eastman K.E."/>
            <person name="Pendleton A.L."/>
            <person name="Shaikh M.A."/>
            <person name="Suttiyut T."/>
            <person name="Ogas R."/>
            <person name="Tomko P."/>
            <person name="Gavelis G."/>
            <person name="Widhalm J.R."/>
            <person name="Wisecaver J.H."/>
        </authorList>
    </citation>
    <scope>NUCLEOTIDE SEQUENCE</scope>
    <source>
        <strain evidence="2">ECLA1</strain>
    </source>
</reference>
<protein>
    <recommendedName>
        <fullName evidence="4">Secreted protein</fullName>
    </recommendedName>
</protein>
<sequence length="109" mass="12128">MLPPFVCTELAAVLLSSLHAHWSPVTSHQYSPVVQEQLHLGTSNLTWREANKKLTVTVEDNHCRFGTSLASLLTVRNLAVLNGGLRGRYINLSIALHVYSGWGCTWEEN</sequence>
<dbReference type="Proteomes" id="UP001283361">
    <property type="component" value="Unassembled WGS sequence"/>
</dbReference>